<dbReference type="EMBL" id="BMJY01000018">
    <property type="protein sequence ID" value="GGH49538.1"/>
    <property type="molecule type" value="Genomic_DNA"/>
</dbReference>
<dbReference type="GO" id="GO:0004252">
    <property type="term" value="F:serine-type endopeptidase activity"/>
    <property type="evidence" value="ECO:0007669"/>
    <property type="project" value="InterPro"/>
</dbReference>
<accession>A0A917MMT8</accession>
<keyword evidence="3 5" id="KW-1133">Transmembrane helix</keyword>
<reference evidence="6" key="2">
    <citation type="submission" date="2020-09" db="EMBL/GenBank/DDBJ databases">
        <authorList>
            <person name="Sun Q."/>
            <person name="Zhou Y."/>
        </authorList>
    </citation>
    <scope>NUCLEOTIDE SEQUENCE</scope>
    <source>
        <strain evidence="6">CGMCC 1.15794</strain>
    </source>
</reference>
<dbReference type="PANTHER" id="PTHR43019:SF23">
    <property type="entry name" value="PROTEASE DO-LIKE 5, CHLOROPLASTIC"/>
    <property type="match status" value="1"/>
</dbReference>
<dbReference type="InterPro" id="IPR047680">
    <property type="entry name" value="MarP-like"/>
</dbReference>
<dbReference type="GO" id="GO:0016020">
    <property type="term" value="C:membrane"/>
    <property type="evidence" value="ECO:0007669"/>
    <property type="project" value="UniProtKB-SubCell"/>
</dbReference>
<keyword evidence="7" id="KW-1185">Reference proteome</keyword>
<dbReference type="PANTHER" id="PTHR43019">
    <property type="entry name" value="SERINE ENDOPROTEASE DEGS"/>
    <property type="match status" value="1"/>
</dbReference>
<evidence type="ECO:0000256" key="5">
    <source>
        <dbReference type="SAM" id="Phobius"/>
    </source>
</evidence>
<proteinExistence type="predicted"/>
<evidence type="ECO:0000256" key="3">
    <source>
        <dbReference type="ARBA" id="ARBA00022989"/>
    </source>
</evidence>
<dbReference type="GO" id="GO:0006508">
    <property type="term" value="P:proteolysis"/>
    <property type="evidence" value="ECO:0007669"/>
    <property type="project" value="UniProtKB-KW"/>
</dbReference>
<comment type="subcellular location">
    <subcellularLocation>
        <location evidence="1">Membrane</location>
        <topology evidence="1">Multi-pass membrane protein</topology>
    </subcellularLocation>
</comment>
<dbReference type="Proteomes" id="UP000657592">
    <property type="component" value="Unassembled WGS sequence"/>
</dbReference>
<dbReference type="Pfam" id="PF02674">
    <property type="entry name" value="Colicin_V"/>
    <property type="match status" value="1"/>
</dbReference>
<keyword evidence="6" id="KW-0645">Protease</keyword>
<feature type="transmembrane region" description="Helical" evidence="5">
    <location>
        <begin position="62"/>
        <end position="84"/>
    </location>
</feature>
<evidence type="ECO:0000256" key="4">
    <source>
        <dbReference type="ARBA" id="ARBA00023136"/>
    </source>
</evidence>
<feature type="transmembrane region" description="Helical" evidence="5">
    <location>
        <begin position="6"/>
        <end position="25"/>
    </location>
</feature>
<feature type="transmembrane region" description="Helical" evidence="5">
    <location>
        <begin position="32"/>
        <end position="50"/>
    </location>
</feature>
<evidence type="ECO:0000313" key="7">
    <source>
        <dbReference type="Proteomes" id="UP000657592"/>
    </source>
</evidence>
<evidence type="ECO:0000313" key="6">
    <source>
        <dbReference type="EMBL" id="GGH49538.1"/>
    </source>
</evidence>
<dbReference type="InterPro" id="IPR001940">
    <property type="entry name" value="Peptidase_S1C"/>
</dbReference>
<comment type="caution">
    <text evidence="6">The sequence shown here is derived from an EMBL/GenBank/DDBJ whole genome shotgun (WGS) entry which is preliminary data.</text>
</comment>
<keyword evidence="2 5" id="KW-0812">Transmembrane</keyword>
<dbReference type="GO" id="GO:0009403">
    <property type="term" value="P:toxin biosynthetic process"/>
    <property type="evidence" value="ECO:0007669"/>
    <property type="project" value="InterPro"/>
</dbReference>
<dbReference type="InterPro" id="IPR009003">
    <property type="entry name" value="Peptidase_S1_PA"/>
</dbReference>
<dbReference type="NCBIfam" id="NF033740">
    <property type="entry name" value="MarP_fam_protase"/>
    <property type="match status" value="1"/>
</dbReference>
<gene>
    <name evidence="6" type="ORF">GCM10010921_27730</name>
</gene>
<dbReference type="AlphaFoldDB" id="A0A917MMT8"/>
<protein>
    <submittedName>
        <fullName evidence="6">Membrane-associated serine protease</fullName>
    </submittedName>
</protein>
<sequence length="395" mass="39620">MLQLADVVIVVLLLGALVAGLRAGLFSALGSLCGLVAGGIAAPWLLPLIADAVPDREWRGIAIVGGAVLLLAGGTAIGAVIGVLVRRGADRLRLRVAERLLGGVLGVVAAALAISLAGSGIAAAGIPVVSSSVASSTVLRTIDRFTPEPIAEAFARLHSTVLGDALLPAIDGLLDDADLSIAPRADQIDTSDPALAEAGRSVARISGVAYACGTSSTGTGFVAAEGRVVTNAHVVAGVDTPVVELPGRPARDGRVVYFDPVDDLAVIAVDVDAPPLRIVEPLETGAGAVVQGYPHGGPFRTVPAGIAGVGTAPIADIYGGAPSERALYTLAAEIAPGNSGGPLLTESGAVAGVVFARDEVRPDVGYAMTTAELLPVLAQLDGSEEPVEPGRCIRR</sequence>
<dbReference type="Pfam" id="PF13365">
    <property type="entry name" value="Trypsin_2"/>
    <property type="match status" value="1"/>
</dbReference>
<keyword evidence="6" id="KW-0378">Hydrolase</keyword>
<keyword evidence="4 5" id="KW-0472">Membrane</keyword>
<organism evidence="6 7">
    <name type="scientific">Microbacterium album</name>
    <dbReference type="NCBI Taxonomy" id="2053191"/>
    <lineage>
        <taxon>Bacteria</taxon>
        <taxon>Bacillati</taxon>
        <taxon>Actinomycetota</taxon>
        <taxon>Actinomycetes</taxon>
        <taxon>Micrococcales</taxon>
        <taxon>Microbacteriaceae</taxon>
        <taxon>Microbacterium</taxon>
    </lineage>
</organism>
<evidence type="ECO:0000256" key="1">
    <source>
        <dbReference type="ARBA" id="ARBA00004141"/>
    </source>
</evidence>
<name>A0A917MMT8_9MICO</name>
<dbReference type="Gene3D" id="2.40.10.10">
    <property type="entry name" value="Trypsin-like serine proteases"/>
    <property type="match status" value="2"/>
</dbReference>
<dbReference type="PRINTS" id="PR00834">
    <property type="entry name" value="PROTEASES2C"/>
</dbReference>
<dbReference type="SUPFAM" id="SSF50494">
    <property type="entry name" value="Trypsin-like serine proteases"/>
    <property type="match status" value="1"/>
</dbReference>
<dbReference type="InterPro" id="IPR043504">
    <property type="entry name" value="Peptidase_S1_PA_chymotrypsin"/>
</dbReference>
<evidence type="ECO:0000256" key="2">
    <source>
        <dbReference type="ARBA" id="ARBA00022692"/>
    </source>
</evidence>
<dbReference type="RefSeq" id="WP_188756907.1">
    <property type="nucleotide sequence ID" value="NZ_BMJY01000018.1"/>
</dbReference>
<feature type="transmembrane region" description="Helical" evidence="5">
    <location>
        <begin position="104"/>
        <end position="126"/>
    </location>
</feature>
<dbReference type="InterPro" id="IPR003825">
    <property type="entry name" value="Colicin-V_CvpA"/>
</dbReference>
<reference evidence="6" key="1">
    <citation type="journal article" date="2014" name="Int. J. Syst. Evol. Microbiol.">
        <title>Complete genome sequence of Corynebacterium casei LMG S-19264T (=DSM 44701T), isolated from a smear-ripened cheese.</title>
        <authorList>
            <consortium name="US DOE Joint Genome Institute (JGI-PGF)"/>
            <person name="Walter F."/>
            <person name="Albersmeier A."/>
            <person name="Kalinowski J."/>
            <person name="Ruckert C."/>
        </authorList>
    </citation>
    <scope>NUCLEOTIDE SEQUENCE</scope>
    <source>
        <strain evidence="6">CGMCC 1.15794</strain>
    </source>
</reference>